<protein>
    <submittedName>
        <fullName evidence="2">DUF2069 domain-containing protein</fullName>
    </submittedName>
</protein>
<dbReference type="Pfam" id="PF09842">
    <property type="entry name" value="DUF2069"/>
    <property type="match status" value="1"/>
</dbReference>
<keyword evidence="1" id="KW-0472">Membrane</keyword>
<keyword evidence="1" id="KW-1133">Transmembrane helix</keyword>
<reference evidence="2 3" key="1">
    <citation type="submission" date="2020-10" db="EMBL/GenBank/DDBJ databases">
        <title>Phylogeny of dyella-like bacteria.</title>
        <authorList>
            <person name="Fu J."/>
        </authorList>
    </citation>
    <scope>NUCLEOTIDE SEQUENCE [LARGE SCALE GENOMIC DNA]</scope>
    <source>
        <strain evidence="2 3">DHG40</strain>
    </source>
</reference>
<evidence type="ECO:0000313" key="3">
    <source>
        <dbReference type="Proteomes" id="UP001620409"/>
    </source>
</evidence>
<proteinExistence type="predicted"/>
<dbReference type="InterPro" id="IPR018643">
    <property type="entry name" value="DUF2069_membrane"/>
</dbReference>
<sequence>MSVTHRIGMTAWIALILLQCVWYAWLFPPQRVPMWLALGLAVVPLLLPLLAIHSMRRALLWVGMLSLFYFCHGVAESWSSPQERVPALLEVLLTLLLIGALGAGVKRRSNSLSSPGKGLE</sequence>
<gene>
    <name evidence="2" type="ORF">ISP18_12155</name>
</gene>
<evidence type="ECO:0000256" key="1">
    <source>
        <dbReference type="SAM" id="Phobius"/>
    </source>
</evidence>
<name>A0ABW8IL45_9GAMM</name>
<feature type="transmembrane region" description="Helical" evidence="1">
    <location>
        <begin position="87"/>
        <end position="105"/>
    </location>
</feature>
<evidence type="ECO:0000313" key="2">
    <source>
        <dbReference type="EMBL" id="MFK2855345.1"/>
    </source>
</evidence>
<feature type="transmembrane region" description="Helical" evidence="1">
    <location>
        <begin position="7"/>
        <end position="26"/>
    </location>
</feature>
<feature type="transmembrane region" description="Helical" evidence="1">
    <location>
        <begin position="58"/>
        <end position="75"/>
    </location>
</feature>
<dbReference type="RefSeq" id="WP_380012022.1">
    <property type="nucleotide sequence ID" value="NZ_JADIKI010000023.1"/>
</dbReference>
<keyword evidence="3" id="KW-1185">Reference proteome</keyword>
<dbReference type="Proteomes" id="UP001620409">
    <property type="component" value="Unassembled WGS sequence"/>
</dbReference>
<comment type="caution">
    <text evidence="2">The sequence shown here is derived from an EMBL/GenBank/DDBJ whole genome shotgun (WGS) entry which is preliminary data.</text>
</comment>
<organism evidence="2 3">
    <name type="scientific">Dyella humi</name>
    <dbReference type="NCBI Taxonomy" id="1770547"/>
    <lineage>
        <taxon>Bacteria</taxon>
        <taxon>Pseudomonadati</taxon>
        <taxon>Pseudomonadota</taxon>
        <taxon>Gammaproteobacteria</taxon>
        <taxon>Lysobacterales</taxon>
        <taxon>Rhodanobacteraceae</taxon>
        <taxon>Dyella</taxon>
    </lineage>
</organism>
<dbReference type="EMBL" id="JADIKI010000023">
    <property type="protein sequence ID" value="MFK2855345.1"/>
    <property type="molecule type" value="Genomic_DNA"/>
</dbReference>
<keyword evidence="1" id="KW-0812">Transmembrane</keyword>
<feature type="transmembrane region" description="Helical" evidence="1">
    <location>
        <begin position="32"/>
        <end position="51"/>
    </location>
</feature>
<accession>A0ABW8IL45</accession>